<proteinExistence type="predicted"/>
<dbReference type="EMBL" id="GBXM01045232">
    <property type="protein sequence ID" value="JAH63345.1"/>
    <property type="molecule type" value="Transcribed_RNA"/>
</dbReference>
<protein>
    <submittedName>
        <fullName evidence="1">Uncharacterized protein</fullName>
    </submittedName>
</protein>
<organism evidence="1">
    <name type="scientific">Anguilla anguilla</name>
    <name type="common">European freshwater eel</name>
    <name type="synonym">Muraena anguilla</name>
    <dbReference type="NCBI Taxonomy" id="7936"/>
    <lineage>
        <taxon>Eukaryota</taxon>
        <taxon>Metazoa</taxon>
        <taxon>Chordata</taxon>
        <taxon>Craniata</taxon>
        <taxon>Vertebrata</taxon>
        <taxon>Euteleostomi</taxon>
        <taxon>Actinopterygii</taxon>
        <taxon>Neopterygii</taxon>
        <taxon>Teleostei</taxon>
        <taxon>Anguilliformes</taxon>
        <taxon>Anguillidae</taxon>
        <taxon>Anguilla</taxon>
    </lineage>
</organism>
<name>A0A0E9UDQ9_ANGAN</name>
<dbReference type="AlphaFoldDB" id="A0A0E9UDQ9"/>
<accession>A0A0E9UDQ9</accession>
<reference evidence="1" key="1">
    <citation type="submission" date="2014-11" db="EMBL/GenBank/DDBJ databases">
        <authorList>
            <person name="Amaro Gonzalez C."/>
        </authorList>
    </citation>
    <scope>NUCLEOTIDE SEQUENCE</scope>
</reference>
<reference evidence="1" key="2">
    <citation type="journal article" date="2015" name="Fish Shellfish Immunol.">
        <title>Early steps in the European eel (Anguilla anguilla)-Vibrio vulnificus interaction in the gills: Role of the RtxA13 toxin.</title>
        <authorList>
            <person name="Callol A."/>
            <person name="Pajuelo D."/>
            <person name="Ebbesson L."/>
            <person name="Teles M."/>
            <person name="MacKenzie S."/>
            <person name="Amaro C."/>
        </authorList>
    </citation>
    <scope>NUCLEOTIDE SEQUENCE</scope>
</reference>
<evidence type="ECO:0000313" key="1">
    <source>
        <dbReference type="EMBL" id="JAH63345.1"/>
    </source>
</evidence>
<sequence>MVAMTCISCMMSFRSSSASMNLGEQWKELHERMHVNMFISKNPQQLFKFKTFKMHSRDHRI</sequence>